<dbReference type="AlphaFoldDB" id="A0AAE0Y706"/>
<proteinExistence type="predicted"/>
<name>A0AAE0Y706_9GAST</name>
<reference evidence="2" key="1">
    <citation type="journal article" date="2023" name="G3 (Bethesda)">
        <title>A reference genome for the long-term kleptoplast-retaining sea slug Elysia crispata morphotype clarki.</title>
        <authorList>
            <person name="Eastman K.E."/>
            <person name="Pendleton A.L."/>
            <person name="Shaikh M.A."/>
            <person name="Suttiyut T."/>
            <person name="Ogas R."/>
            <person name="Tomko P."/>
            <person name="Gavelis G."/>
            <person name="Widhalm J.R."/>
            <person name="Wisecaver J.H."/>
        </authorList>
    </citation>
    <scope>NUCLEOTIDE SEQUENCE</scope>
    <source>
        <strain evidence="2">ECLA1</strain>
    </source>
</reference>
<evidence type="ECO:0000256" key="1">
    <source>
        <dbReference type="SAM" id="MobiDB-lite"/>
    </source>
</evidence>
<comment type="caution">
    <text evidence="2">The sequence shown here is derived from an EMBL/GenBank/DDBJ whole genome shotgun (WGS) entry which is preliminary data.</text>
</comment>
<evidence type="ECO:0000313" key="3">
    <source>
        <dbReference type="Proteomes" id="UP001283361"/>
    </source>
</evidence>
<dbReference type="Proteomes" id="UP001283361">
    <property type="component" value="Unassembled WGS sequence"/>
</dbReference>
<dbReference type="EMBL" id="JAWDGP010006834">
    <property type="protein sequence ID" value="KAK3734907.1"/>
    <property type="molecule type" value="Genomic_DNA"/>
</dbReference>
<keyword evidence="3" id="KW-1185">Reference proteome</keyword>
<protein>
    <submittedName>
        <fullName evidence="2">Uncharacterized protein</fullName>
    </submittedName>
</protein>
<accession>A0AAE0Y706</accession>
<organism evidence="2 3">
    <name type="scientific">Elysia crispata</name>
    <name type="common">lettuce slug</name>
    <dbReference type="NCBI Taxonomy" id="231223"/>
    <lineage>
        <taxon>Eukaryota</taxon>
        <taxon>Metazoa</taxon>
        <taxon>Spiralia</taxon>
        <taxon>Lophotrochozoa</taxon>
        <taxon>Mollusca</taxon>
        <taxon>Gastropoda</taxon>
        <taxon>Heterobranchia</taxon>
        <taxon>Euthyneura</taxon>
        <taxon>Panpulmonata</taxon>
        <taxon>Sacoglossa</taxon>
        <taxon>Placobranchoidea</taxon>
        <taxon>Plakobranchidae</taxon>
        <taxon>Elysia</taxon>
    </lineage>
</organism>
<evidence type="ECO:0000313" key="2">
    <source>
        <dbReference type="EMBL" id="KAK3734907.1"/>
    </source>
</evidence>
<feature type="region of interest" description="Disordered" evidence="1">
    <location>
        <begin position="1"/>
        <end position="24"/>
    </location>
</feature>
<gene>
    <name evidence="2" type="ORF">RRG08_038932</name>
</gene>
<sequence length="91" mass="10164">MIETGVCTRDDRFRTRATSQRESPIEAAPVTIGGGECHSIYTRPCRNPFRSVDTDTIFFGEEEDVVGGRGWRKSKAVRQKDAGTITTEARK</sequence>